<name>I0YIF5_COCSC</name>
<evidence type="ECO:0000256" key="1">
    <source>
        <dbReference type="SAM" id="MobiDB-lite"/>
    </source>
</evidence>
<comment type="caution">
    <text evidence="2">The sequence shown here is derived from an EMBL/GenBank/DDBJ whole genome shotgun (WGS) entry which is preliminary data.</text>
</comment>
<sequence length="439" mass="48876">MTPPSGGAASFCQRHLTALCSTALLGVLLLSLICFEGLGQAALANSTAVPYYPAAVKDPVTGEWYLFFTYQEEVKAGCNVKGGCDTGRHQGGRSRSHPLLLRLGYGALPDMRLAQSDVQKLQLHESFAKLKQQHGVSALKATEWRPFPWKGQIFLSHWLALPPGQERAALARLDLERGALEHVYRFEVLQEELAKELAHTRRTRTHDRTTSTLEQARAWPPSAQPHLQQKASWGFVAEKDGLVIYPSLLPCTVALEFDAEVPEGALLRSKHCYGDLASRIEDHTGTAPAPASFVCSWLDIMKHDMLSSGNPVAWDIEQGVRSRELIAVLHKRGHDTEQWAVRIDRASHRITHVSAGPILTMRDFQPEGILKETIVVSTYHVIDRGEPWGRILRVVYGEGDHLFCWVDITTEAIVWHALPAPRTLPKQTRMRFKASGTIS</sequence>
<reference evidence="2 3" key="1">
    <citation type="journal article" date="2012" name="Genome Biol.">
        <title>The genome of the polar eukaryotic microalga coccomyxa subellipsoidea reveals traits of cold adaptation.</title>
        <authorList>
            <person name="Blanc G."/>
            <person name="Agarkova I."/>
            <person name="Grimwood J."/>
            <person name="Kuo A."/>
            <person name="Brueggeman A."/>
            <person name="Dunigan D."/>
            <person name="Gurnon J."/>
            <person name="Ladunga I."/>
            <person name="Lindquist E."/>
            <person name="Lucas S."/>
            <person name="Pangilinan J."/>
            <person name="Proschold T."/>
            <person name="Salamov A."/>
            <person name="Schmutz J."/>
            <person name="Weeks D."/>
            <person name="Yamada T."/>
            <person name="Claverie J.M."/>
            <person name="Grigoriev I."/>
            <person name="Van Etten J."/>
            <person name="Lomsadze A."/>
            <person name="Borodovsky M."/>
        </authorList>
    </citation>
    <scope>NUCLEOTIDE SEQUENCE [LARGE SCALE GENOMIC DNA]</scope>
    <source>
        <strain evidence="2 3">C-169</strain>
    </source>
</reference>
<gene>
    <name evidence="2" type="ORF">COCSUDRAFT_68396</name>
</gene>
<dbReference type="RefSeq" id="XP_005642718.1">
    <property type="nucleotide sequence ID" value="XM_005642661.1"/>
</dbReference>
<organism evidence="2 3">
    <name type="scientific">Coccomyxa subellipsoidea (strain C-169)</name>
    <name type="common">Green microalga</name>
    <dbReference type="NCBI Taxonomy" id="574566"/>
    <lineage>
        <taxon>Eukaryota</taxon>
        <taxon>Viridiplantae</taxon>
        <taxon>Chlorophyta</taxon>
        <taxon>core chlorophytes</taxon>
        <taxon>Trebouxiophyceae</taxon>
        <taxon>Trebouxiophyceae incertae sedis</taxon>
        <taxon>Coccomyxaceae</taxon>
        <taxon>Coccomyxa</taxon>
        <taxon>Coccomyxa subellipsoidea</taxon>
    </lineage>
</organism>
<accession>I0YIF5</accession>
<dbReference type="Proteomes" id="UP000007264">
    <property type="component" value="Unassembled WGS sequence"/>
</dbReference>
<dbReference type="AlphaFoldDB" id="I0YIF5"/>
<evidence type="ECO:0000313" key="3">
    <source>
        <dbReference type="Proteomes" id="UP000007264"/>
    </source>
</evidence>
<dbReference type="KEGG" id="csl:COCSUDRAFT_68396"/>
<keyword evidence="3" id="KW-1185">Reference proteome</keyword>
<dbReference type="EMBL" id="AGSI01000026">
    <property type="protein sequence ID" value="EIE18174.1"/>
    <property type="molecule type" value="Genomic_DNA"/>
</dbReference>
<dbReference type="OrthoDB" id="10313005at2759"/>
<feature type="region of interest" description="Disordered" evidence="1">
    <location>
        <begin position="199"/>
        <end position="221"/>
    </location>
</feature>
<protein>
    <submittedName>
        <fullName evidence="2">Uncharacterized protein</fullName>
    </submittedName>
</protein>
<dbReference type="GeneID" id="17036080"/>
<evidence type="ECO:0000313" key="2">
    <source>
        <dbReference type="EMBL" id="EIE18174.1"/>
    </source>
</evidence>
<proteinExistence type="predicted"/>